<accession>A0A8A1LKD6</accession>
<evidence type="ECO:0000256" key="1">
    <source>
        <dbReference type="SAM" id="MobiDB-lite"/>
    </source>
</evidence>
<evidence type="ECO:0000313" key="3">
    <source>
        <dbReference type="Proteomes" id="UP000663419"/>
    </source>
</evidence>
<protein>
    <submittedName>
        <fullName evidence="2">Uncharacterized protein</fullName>
    </submittedName>
</protein>
<feature type="compositionally biased region" description="Polar residues" evidence="1">
    <location>
        <begin position="1"/>
        <end position="10"/>
    </location>
</feature>
<feature type="region of interest" description="Disordered" evidence="1">
    <location>
        <begin position="40"/>
        <end position="59"/>
    </location>
</feature>
<reference evidence="2" key="1">
    <citation type="submission" date="2021-01" db="EMBL/GenBank/DDBJ databases">
        <title>Chromosome-level genome assembly of a human fungal pathogen reveals clustering of transcriptionally co-regulated genes.</title>
        <authorList>
            <person name="Voorhies M."/>
            <person name="Cohen S."/>
            <person name="Shea T.P."/>
            <person name="Petrus S."/>
            <person name="Munoz J.F."/>
            <person name="Poplawski S."/>
            <person name="Goldman W.E."/>
            <person name="Michael T."/>
            <person name="Cuomo C.A."/>
            <person name="Sil A."/>
            <person name="Beyhan S."/>
        </authorList>
    </citation>
    <scope>NUCLEOTIDE SEQUENCE</scope>
    <source>
        <strain evidence="2">H88</strain>
    </source>
</reference>
<dbReference type="VEuPathDB" id="FungiDB:I7I53_02020"/>
<feature type="region of interest" description="Disordered" evidence="1">
    <location>
        <begin position="1"/>
        <end position="33"/>
    </location>
</feature>
<gene>
    <name evidence="2" type="ORF">I7I53_02020</name>
</gene>
<feature type="compositionally biased region" description="Pro residues" evidence="1">
    <location>
        <begin position="45"/>
        <end position="59"/>
    </location>
</feature>
<dbReference type="EMBL" id="CP069104">
    <property type="protein sequence ID" value="QSS54469.1"/>
    <property type="molecule type" value="Genomic_DNA"/>
</dbReference>
<sequence length="102" mass="10601">MAESTSSTPSKPNPVTAAPASPPTLLGKSTDDLPFPFASAFSAPVPAPEPQAPAPPPYPAYPPPLALIPASNLFKYALIFFPSITSLPNLPGVMPTTFLKTR</sequence>
<dbReference type="AlphaFoldDB" id="A0A8A1LKD6"/>
<evidence type="ECO:0000313" key="2">
    <source>
        <dbReference type="EMBL" id="QSS54469.1"/>
    </source>
</evidence>
<name>A0A8A1LKD6_AJEC8</name>
<proteinExistence type="predicted"/>
<organism evidence="2 3">
    <name type="scientific">Ajellomyces capsulatus (strain H88)</name>
    <name type="common">Darling's disease fungus</name>
    <name type="synonym">Histoplasma capsulatum</name>
    <dbReference type="NCBI Taxonomy" id="544711"/>
    <lineage>
        <taxon>Eukaryota</taxon>
        <taxon>Fungi</taxon>
        <taxon>Dikarya</taxon>
        <taxon>Ascomycota</taxon>
        <taxon>Pezizomycotina</taxon>
        <taxon>Eurotiomycetes</taxon>
        <taxon>Eurotiomycetidae</taxon>
        <taxon>Onygenales</taxon>
        <taxon>Ajellomycetaceae</taxon>
        <taxon>Histoplasma</taxon>
    </lineage>
</organism>
<dbReference type="Proteomes" id="UP000663419">
    <property type="component" value="Chromosome 3"/>
</dbReference>